<evidence type="ECO:0000313" key="2">
    <source>
        <dbReference type="Proteomes" id="UP000309673"/>
    </source>
</evidence>
<sequence length="114" mass="13152">MHEWREWEPAGWRREWTAAPGPLAVLVHTPLCGTCKAARQMLNVVRELMPELPMTAANLNVMPDMAQTFQIESVPCLLVKRPDGYVEKLYRFGSVPELLERLRSPRLWRGKQTP</sequence>
<name>A0A4U0FIF1_9BACL</name>
<dbReference type="InterPro" id="IPR036249">
    <property type="entry name" value="Thioredoxin-like_sf"/>
</dbReference>
<dbReference type="Gene3D" id="3.40.30.10">
    <property type="entry name" value="Glutaredoxin"/>
    <property type="match status" value="1"/>
</dbReference>
<organism evidence="1 2">
    <name type="scientific">Cohnella pontilimi</name>
    <dbReference type="NCBI Taxonomy" id="2564100"/>
    <lineage>
        <taxon>Bacteria</taxon>
        <taxon>Bacillati</taxon>
        <taxon>Bacillota</taxon>
        <taxon>Bacilli</taxon>
        <taxon>Bacillales</taxon>
        <taxon>Paenibacillaceae</taxon>
        <taxon>Cohnella</taxon>
    </lineage>
</organism>
<protein>
    <submittedName>
        <fullName evidence="1">Thioredoxin family protein</fullName>
    </submittedName>
</protein>
<dbReference type="OrthoDB" id="5784238at2"/>
<evidence type="ECO:0000313" key="1">
    <source>
        <dbReference type="EMBL" id="TJY44224.1"/>
    </source>
</evidence>
<dbReference type="AlphaFoldDB" id="A0A4U0FIF1"/>
<dbReference type="SUPFAM" id="SSF52833">
    <property type="entry name" value="Thioredoxin-like"/>
    <property type="match status" value="1"/>
</dbReference>
<dbReference type="EMBL" id="SUPK01000001">
    <property type="protein sequence ID" value="TJY44224.1"/>
    <property type="molecule type" value="Genomic_DNA"/>
</dbReference>
<dbReference type="RefSeq" id="WP_136775977.1">
    <property type="nucleotide sequence ID" value="NZ_SUPK01000001.1"/>
</dbReference>
<proteinExistence type="predicted"/>
<keyword evidence="2" id="KW-1185">Reference proteome</keyword>
<dbReference type="CDD" id="cd02947">
    <property type="entry name" value="TRX_family"/>
    <property type="match status" value="1"/>
</dbReference>
<gene>
    <name evidence="1" type="ORF">E5161_02195</name>
</gene>
<comment type="caution">
    <text evidence="1">The sequence shown here is derived from an EMBL/GenBank/DDBJ whole genome shotgun (WGS) entry which is preliminary data.</text>
</comment>
<accession>A0A4U0FIF1</accession>
<dbReference type="Proteomes" id="UP000309673">
    <property type="component" value="Unassembled WGS sequence"/>
</dbReference>
<reference evidence="1 2" key="1">
    <citation type="submission" date="2019-04" db="EMBL/GenBank/DDBJ databases">
        <title>Cohnella sp. nov., isolated from soil.</title>
        <authorList>
            <person name="Kim W."/>
        </authorList>
    </citation>
    <scope>NUCLEOTIDE SEQUENCE [LARGE SCALE GENOMIC DNA]</scope>
    <source>
        <strain evidence="1 2">CAU 1483</strain>
    </source>
</reference>